<gene>
    <name evidence="3" type="ORF">Daus18300_013821</name>
</gene>
<protein>
    <submittedName>
        <fullName evidence="3">Uncharacterized protein</fullName>
    </submittedName>
</protein>
<feature type="coiled-coil region" evidence="1">
    <location>
        <begin position="62"/>
        <end position="96"/>
    </location>
</feature>
<keyword evidence="1" id="KW-0175">Coiled coil</keyword>
<name>A0ABR3VXN6_9PEZI</name>
<sequence>MASSPAIHVEGLMQQLERTLSRLEDPGLTPAMTKRVAERARAVVDGICDEHQQATLAHQETSRALEQEREAVALERAALKERESSLADRQKRIEEEILVLESKKALNQLRDDVAKLPANIEDLAASLSSSQDEILGEVKSTREEVSSLEETFGNKLDDECKSLFDDLSTRIETISGTVHRNLKPKIRQEGLAIRNHIGSGLDSKIKTIVKEGVSELSSTLGQVQQELGRRPDEEKMDSMIDRISQAQGIIDLLDEIKAAVKEPDTRVSGGSSELKDMLQSMKSGFSRQEELEKTLAETCQEVIAVKAQLQSCQTERDSLEHEVEELKAKGPVTPGPSSRGPGSDQAASSPGFDNEHGSGITDLKKRIIELETELRLTKESQQQKHEDLVCKEYLDDALARMTARLGIRGRNELTSADDGHEAGSVPRGNMFQSRKRARIQQDSSSSSEPGPSSEGREETTFRSTCTAIHEAMGRLHIVQPSRSDLSIAEIVNALTRAFGFTDLEGRVMNHIARSETEKWFCFWEVAESDAPSGVCHCHNPDKASPSKCLAMIVLNRNTMEVRFKSIGTESRV</sequence>
<organism evidence="3 4">
    <name type="scientific">Diaporthe australafricana</name>
    <dbReference type="NCBI Taxonomy" id="127596"/>
    <lineage>
        <taxon>Eukaryota</taxon>
        <taxon>Fungi</taxon>
        <taxon>Dikarya</taxon>
        <taxon>Ascomycota</taxon>
        <taxon>Pezizomycotina</taxon>
        <taxon>Sordariomycetes</taxon>
        <taxon>Sordariomycetidae</taxon>
        <taxon>Diaporthales</taxon>
        <taxon>Diaporthaceae</taxon>
        <taxon>Diaporthe</taxon>
    </lineage>
</organism>
<feature type="compositionally biased region" description="Low complexity" evidence="2">
    <location>
        <begin position="443"/>
        <end position="453"/>
    </location>
</feature>
<comment type="caution">
    <text evidence="3">The sequence shown here is derived from an EMBL/GenBank/DDBJ whole genome shotgun (WGS) entry which is preliminary data.</text>
</comment>
<evidence type="ECO:0000256" key="2">
    <source>
        <dbReference type="SAM" id="MobiDB-lite"/>
    </source>
</evidence>
<dbReference type="EMBL" id="JAWRVE010000232">
    <property type="protein sequence ID" value="KAL1847832.1"/>
    <property type="molecule type" value="Genomic_DNA"/>
</dbReference>
<keyword evidence="4" id="KW-1185">Reference proteome</keyword>
<proteinExistence type="predicted"/>
<evidence type="ECO:0000256" key="1">
    <source>
        <dbReference type="SAM" id="Coils"/>
    </source>
</evidence>
<accession>A0ABR3VXN6</accession>
<reference evidence="3 4" key="1">
    <citation type="journal article" date="2024" name="IMA Fungus">
        <title>IMA Genome - F19 : A genome assembly and annotation guide to empower mycologists, including annotated draft genome sequences of Ceratocystis pirilliformis, Diaporthe australafricana, Fusarium ophioides, Paecilomyces lecythidis, and Sporothrix stenoceras.</title>
        <authorList>
            <person name="Aylward J."/>
            <person name="Wilson A.M."/>
            <person name="Visagie C.M."/>
            <person name="Spraker J."/>
            <person name="Barnes I."/>
            <person name="Buitendag C."/>
            <person name="Ceriani C."/>
            <person name="Del Mar Angel L."/>
            <person name="du Plessis D."/>
            <person name="Fuchs T."/>
            <person name="Gasser K."/>
            <person name="Kramer D."/>
            <person name="Li W."/>
            <person name="Munsamy K."/>
            <person name="Piso A."/>
            <person name="Price J.L."/>
            <person name="Sonnekus B."/>
            <person name="Thomas C."/>
            <person name="van der Nest A."/>
            <person name="van Dijk A."/>
            <person name="van Heerden A."/>
            <person name="van Vuuren N."/>
            <person name="Yilmaz N."/>
            <person name="Duong T.A."/>
            <person name="van der Merwe N.A."/>
            <person name="Wingfield M.J."/>
            <person name="Wingfield B.D."/>
        </authorList>
    </citation>
    <scope>NUCLEOTIDE SEQUENCE [LARGE SCALE GENOMIC DNA]</scope>
    <source>
        <strain evidence="3 4">CMW 18300</strain>
    </source>
</reference>
<feature type="region of interest" description="Disordered" evidence="2">
    <location>
        <begin position="413"/>
        <end position="462"/>
    </location>
</feature>
<evidence type="ECO:0000313" key="4">
    <source>
        <dbReference type="Proteomes" id="UP001583177"/>
    </source>
</evidence>
<dbReference type="Proteomes" id="UP001583177">
    <property type="component" value="Unassembled WGS sequence"/>
</dbReference>
<evidence type="ECO:0000313" key="3">
    <source>
        <dbReference type="EMBL" id="KAL1847832.1"/>
    </source>
</evidence>
<feature type="region of interest" description="Disordered" evidence="2">
    <location>
        <begin position="328"/>
        <end position="360"/>
    </location>
</feature>